<dbReference type="AlphaFoldDB" id="A0A0C9YMF4"/>
<dbReference type="HOGENOM" id="CLU_1215187_0_0_1"/>
<dbReference type="Proteomes" id="UP000054018">
    <property type="component" value="Unassembled WGS sequence"/>
</dbReference>
<reference evidence="5" key="2">
    <citation type="submission" date="2015-01" db="EMBL/GenBank/DDBJ databases">
        <title>Evolutionary Origins and Diversification of the Mycorrhizal Mutualists.</title>
        <authorList>
            <consortium name="DOE Joint Genome Institute"/>
            <consortium name="Mycorrhizal Genomics Consortium"/>
            <person name="Kohler A."/>
            <person name="Kuo A."/>
            <person name="Nagy L.G."/>
            <person name="Floudas D."/>
            <person name="Copeland A."/>
            <person name="Barry K.W."/>
            <person name="Cichocki N."/>
            <person name="Veneault-Fourrey C."/>
            <person name="LaButti K."/>
            <person name="Lindquist E.A."/>
            <person name="Lipzen A."/>
            <person name="Lundell T."/>
            <person name="Morin E."/>
            <person name="Murat C."/>
            <person name="Riley R."/>
            <person name="Ohm R."/>
            <person name="Sun H."/>
            <person name="Tunlid A."/>
            <person name="Henrissat B."/>
            <person name="Grigoriev I.V."/>
            <person name="Hibbett D.S."/>
            <person name="Martin F."/>
        </authorList>
    </citation>
    <scope>NUCLEOTIDE SEQUENCE [LARGE SCALE GENOMIC DNA]</scope>
    <source>
        <strain evidence="5">441</strain>
    </source>
</reference>
<dbReference type="InterPro" id="IPR027806">
    <property type="entry name" value="HARBI1_dom"/>
</dbReference>
<gene>
    <name evidence="4" type="ORF">PISMIDRAFT_16796</name>
</gene>
<dbReference type="GO" id="GO:0046872">
    <property type="term" value="F:metal ion binding"/>
    <property type="evidence" value="ECO:0007669"/>
    <property type="project" value="UniProtKB-KW"/>
</dbReference>
<dbReference type="OrthoDB" id="2649667at2759"/>
<sequence length="228" mass="26277">MSLDSSLSDFTEDTILTLLASSESSFTGLALNHHHILALEGTIVALADEVEKSHYLTTLLQVHDEVIHFDPMELEDQEERDQAKSWPGWHREGFFDHKSCYSLSVQVVILPHNLCIVDYVIGVPSSLHDSNAFSHTCIYRHPETFLGANEWIWADSTYPSLSWCVIPFKRSSSGSMPNTQKIFNQHLSKVRICSEHFYRSLKGRFQSLQEMRFQIQNQRDLDFANMWI</sequence>
<evidence type="ECO:0000313" key="5">
    <source>
        <dbReference type="Proteomes" id="UP000054018"/>
    </source>
</evidence>
<accession>A0A0C9YMF4</accession>
<reference evidence="4 5" key="1">
    <citation type="submission" date="2014-04" db="EMBL/GenBank/DDBJ databases">
        <authorList>
            <consortium name="DOE Joint Genome Institute"/>
            <person name="Kuo A."/>
            <person name="Kohler A."/>
            <person name="Costa M.D."/>
            <person name="Nagy L.G."/>
            <person name="Floudas D."/>
            <person name="Copeland A."/>
            <person name="Barry K.W."/>
            <person name="Cichocki N."/>
            <person name="Veneault-Fourrey C."/>
            <person name="LaButti K."/>
            <person name="Lindquist E.A."/>
            <person name="Lipzen A."/>
            <person name="Lundell T."/>
            <person name="Morin E."/>
            <person name="Murat C."/>
            <person name="Sun H."/>
            <person name="Tunlid A."/>
            <person name="Henrissat B."/>
            <person name="Grigoriev I.V."/>
            <person name="Hibbett D.S."/>
            <person name="Martin F."/>
            <person name="Nordberg H.P."/>
            <person name="Cantor M.N."/>
            <person name="Hua S.X."/>
        </authorList>
    </citation>
    <scope>NUCLEOTIDE SEQUENCE [LARGE SCALE GENOMIC DNA]</scope>
    <source>
        <strain evidence="4 5">441</strain>
    </source>
</reference>
<evidence type="ECO:0000256" key="1">
    <source>
        <dbReference type="ARBA" id="ARBA00001968"/>
    </source>
</evidence>
<keyword evidence="5" id="KW-1185">Reference proteome</keyword>
<organism evidence="4 5">
    <name type="scientific">Pisolithus microcarpus 441</name>
    <dbReference type="NCBI Taxonomy" id="765257"/>
    <lineage>
        <taxon>Eukaryota</taxon>
        <taxon>Fungi</taxon>
        <taxon>Dikarya</taxon>
        <taxon>Basidiomycota</taxon>
        <taxon>Agaricomycotina</taxon>
        <taxon>Agaricomycetes</taxon>
        <taxon>Agaricomycetidae</taxon>
        <taxon>Boletales</taxon>
        <taxon>Sclerodermatineae</taxon>
        <taxon>Pisolithaceae</taxon>
        <taxon>Pisolithus</taxon>
    </lineage>
</organism>
<evidence type="ECO:0000259" key="3">
    <source>
        <dbReference type="Pfam" id="PF13359"/>
    </source>
</evidence>
<dbReference type="Pfam" id="PF13359">
    <property type="entry name" value="DDE_Tnp_4"/>
    <property type="match status" value="1"/>
</dbReference>
<feature type="domain" description="DDE Tnp4" evidence="3">
    <location>
        <begin position="91"/>
        <end position="216"/>
    </location>
</feature>
<evidence type="ECO:0000313" key="4">
    <source>
        <dbReference type="EMBL" id="KIK15074.1"/>
    </source>
</evidence>
<keyword evidence="2" id="KW-0479">Metal-binding</keyword>
<name>A0A0C9YMF4_9AGAM</name>
<proteinExistence type="predicted"/>
<comment type="cofactor">
    <cofactor evidence="1">
        <name>a divalent metal cation</name>
        <dbReference type="ChEBI" id="CHEBI:60240"/>
    </cofactor>
</comment>
<evidence type="ECO:0000256" key="2">
    <source>
        <dbReference type="ARBA" id="ARBA00022723"/>
    </source>
</evidence>
<dbReference type="EMBL" id="KN833908">
    <property type="protein sequence ID" value="KIK15074.1"/>
    <property type="molecule type" value="Genomic_DNA"/>
</dbReference>
<protein>
    <recommendedName>
        <fullName evidence="3">DDE Tnp4 domain-containing protein</fullName>
    </recommendedName>
</protein>